<feature type="compositionally biased region" description="Acidic residues" evidence="5">
    <location>
        <begin position="80"/>
        <end position="90"/>
    </location>
</feature>
<dbReference type="Pfam" id="PF18884">
    <property type="entry name" value="TSP3_bac"/>
    <property type="match status" value="2"/>
</dbReference>
<organism evidence="6">
    <name type="scientific">uncultured Caudovirales phage</name>
    <dbReference type="NCBI Taxonomy" id="2100421"/>
    <lineage>
        <taxon>Viruses</taxon>
        <taxon>Duplodnaviria</taxon>
        <taxon>Heunggongvirae</taxon>
        <taxon>Uroviricota</taxon>
        <taxon>Caudoviricetes</taxon>
        <taxon>Peduoviridae</taxon>
        <taxon>Maltschvirus</taxon>
        <taxon>Maltschvirus maltsch</taxon>
    </lineage>
</organism>
<reference evidence="6" key="1">
    <citation type="submission" date="2020-05" db="EMBL/GenBank/DDBJ databases">
        <authorList>
            <person name="Chiriac C."/>
            <person name="Salcher M."/>
            <person name="Ghai R."/>
            <person name="Kavagutti S V."/>
        </authorList>
    </citation>
    <scope>NUCLEOTIDE SEQUENCE</scope>
</reference>
<keyword evidence="2" id="KW-0964">Secreted</keyword>
<comment type="subcellular location">
    <subcellularLocation>
        <location evidence="1">Secreted</location>
    </subcellularLocation>
</comment>
<sequence>MRFLPMLLILMTACDSGTLGPVGSFVIGDTDVVDTDATDTDAADTDAADTDIGTPGDVDGDGLLDLIEDDIGTDPHNPDSDNDGFNDFEEVSNNRDPLNIRSWPFIEPGRWPCADVMPGTGSRVMIDEQLPAWVATDQYGNAFKSFCFSGQHVFLNLQFNGDVGFGDSSGNQGQVMSDTWATDQSVEWIPVDLVLPSRPGIDVSVDLDEARFEHLTEDMAAPAIWNANASFTAALPEGWTTGILEIDNNKLVAVYRTAADALLAISTGQ</sequence>
<keyword evidence="4" id="KW-0106">Calcium</keyword>
<accession>A0A6J5S5C3</accession>
<name>A0A6J5S5C3_9CAUD</name>
<proteinExistence type="predicted"/>
<evidence type="ECO:0000256" key="5">
    <source>
        <dbReference type="SAM" id="MobiDB-lite"/>
    </source>
</evidence>
<evidence type="ECO:0000256" key="4">
    <source>
        <dbReference type="ARBA" id="ARBA00022837"/>
    </source>
</evidence>
<evidence type="ECO:0000256" key="2">
    <source>
        <dbReference type="ARBA" id="ARBA00022525"/>
    </source>
</evidence>
<keyword evidence="3" id="KW-0732">Signal</keyword>
<feature type="region of interest" description="Disordered" evidence="5">
    <location>
        <begin position="69"/>
        <end position="93"/>
    </location>
</feature>
<evidence type="ECO:0000313" key="6">
    <source>
        <dbReference type="EMBL" id="CAB4203585.1"/>
    </source>
</evidence>
<protein>
    <submittedName>
        <fullName evidence="6">Uncharacterized protein</fullName>
    </submittedName>
</protein>
<dbReference type="EMBL" id="LR797331">
    <property type="protein sequence ID" value="CAB4203585.1"/>
    <property type="molecule type" value="Genomic_DNA"/>
</dbReference>
<evidence type="ECO:0000256" key="1">
    <source>
        <dbReference type="ARBA" id="ARBA00004613"/>
    </source>
</evidence>
<evidence type="ECO:0000256" key="3">
    <source>
        <dbReference type="ARBA" id="ARBA00022729"/>
    </source>
</evidence>
<dbReference type="InterPro" id="IPR059100">
    <property type="entry name" value="TSP3_bac"/>
</dbReference>
<gene>
    <name evidence="6" type="ORF">UFOVP1382_196</name>
</gene>